<evidence type="ECO:0000313" key="3">
    <source>
        <dbReference type="Proteomes" id="UP000266673"/>
    </source>
</evidence>
<feature type="region of interest" description="Disordered" evidence="1">
    <location>
        <begin position="112"/>
        <end position="145"/>
    </location>
</feature>
<feature type="compositionally biased region" description="Low complexity" evidence="1">
    <location>
        <begin position="132"/>
        <end position="142"/>
    </location>
</feature>
<sequence length="532" mass="62356">MEEYFKCQHPSSYSFLNYLRYNINDHQQWNKRTAMFTRYCIGLKLCSEDPDISDELKQRWKELINSQEEKDSEVVKSLWAGIFSNAGGLDFYYLMKKIDNELEINRINLQASSSNSTSSSSPISSRKRKALSNSTSSSTTISSRKRKALDDDNEIKGNFLDQYKSLLNTSKNLWILKDQTRVIKKIIDFFENNIDYVDKLTFNHPLLSGVIDLDIIDEVMLKIFSFDELKEMMHCDKIFSWKVIDENMKKWVDDFVNTEKPQNIPIPDSLDHEECTYILDMYLQLKKIWESKLFDNRQQGDGGILEDTYVHEIMHNIMYYTVRDLSPSSVRIAWGTRTPEEINGRVERTYDEMFFMSKNVKKFYQDKFQSKNKPNWLGTFKIDDHKYELIYGEAAGPPFLSASFKSEGDRRKVIRFLLRCIKSMDKTLKEHFSSPVDGDLIESAKCIPRFGMLLYGTFLKIIYYDNSYEIGRIIPLVNIKLPLQSNSNQFSTTNYLYGLIIFRRAVKEALEGFNNLRDCISNRMNVFNHSAM</sequence>
<dbReference type="AlphaFoldDB" id="A0A397U9F2"/>
<keyword evidence="3" id="KW-1185">Reference proteome</keyword>
<name>A0A397U9F2_9GLOM</name>
<gene>
    <name evidence="2" type="ORF">C2G38_2117806</name>
</gene>
<accession>A0A397U9F2</accession>
<feature type="compositionally biased region" description="Low complexity" evidence="1">
    <location>
        <begin position="112"/>
        <end position="124"/>
    </location>
</feature>
<organism evidence="2 3">
    <name type="scientific">Gigaspora rosea</name>
    <dbReference type="NCBI Taxonomy" id="44941"/>
    <lineage>
        <taxon>Eukaryota</taxon>
        <taxon>Fungi</taxon>
        <taxon>Fungi incertae sedis</taxon>
        <taxon>Mucoromycota</taxon>
        <taxon>Glomeromycotina</taxon>
        <taxon>Glomeromycetes</taxon>
        <taxon>Diversisporales</taxon>
        <taxon>Gigasporaceae</taxon>
        <taxon>Gigaspora</taxon>
    </lineage>
</organism>
<dbReference type="OrthoDB" id="2370656at2759"/>
<comment type="caution">
    <text evidence="2">The sequence shown here is derived from an EMBL/GenBank/DDBJ whole genome shotgun (WGS) entry which is preliminary data.</text>
</comment>
<dbReference type="EMBL" id="QKWP01001939">
    <property type="protein sequence ID" value="RIB05677.1"/>
    <property type="molecule type" value="Genomic_DNA"/>
</dbReference>
<protein>
    <submittedName>
        <fullName evidence="2">Uncharacterized protein</fullName>
    </submittedName>
</protein>
<evidence type="ECO:0000256" key="1">
    <source>
        <dbReference type="SAM" id="MobiDB-lite"/>
    </source>
</evidence>
<proteinExistence type="predicted"/>
<dbReference type="Proteomes" id="UP000266673">
    <property type="component" value="Unassembled WGS sequence"/>
</dbReference>
<evidence type="ECO:0000313" key="2">
    <source>
        <dbReference type="EMBL" id="RIB05677.1"/>
    </source>
</evidence>
<reference evidence="2 3" key="1">
    <citation type="submission" date="2018-06" db="EMBL/GenBank/DDBJ databases">
        <title>Comparative genomics reveals the genomic features of Rhizophagus irregularis, R. cerebriforme, R. diaphanum and Gigaspora rosea, and their symbiotic lifestyle signature.</title>
        <authorList>
            <person name="Morin E."/>
            <person name="San Clemente H."/>
            <person name="Chen E.C.H."/>
            <person name="De La Providencia I."/>
            <person name="Hainaut M."/>
            <person name="Kuo A."/>
            <person name="Kohler A."/>
            <person name="Murat C."/>
            <person name="Tang N."/>
            <person name="Roy S."/>
            <person name="Loubradou J."/>
            <person name="Henrissat B."/>
            <person name="Grigoriev I.V."/>
            <person name="Corradi N."/>
            <person name="Roux C."/>
            <person name="Martin F.M."/>
        </authorList>
    </citation>
    <scope>NUCLEOTIDE SEQUENCE [LARGE SCALE GENOMIC DNA]</scope>
    <source>
        <strain evidence="2 3">DAOM 194757</strain>
    </source>
</reference>